<evidence type="ECO:0000313" key="1">
    <source>
        <dbReference type="EMBL" id="QRE04580.1"/>
    </source>
</evidence>
<dbReference type="AlphaFoldDB" id="A0A7U2RA33"/>
<accession>A0A7U2RA33</accession>
<dbReference type="EMBL" id="CP059075">
    <property type="protein sequence ID" value="QRE04580.1"/>
    <property type="molecule type" value="Genomic_DNA"/>
</dbReference>
<sequence>MMVEGKSFFGGGSKLAVENIPADALDKIEVIDHFNQVGFMKQVSDFDDLAINVKLKEDKKKFVFGDIEAGVELAGNNGFYLGHAGIFFYSPKTNISYIGDSNNIGKSTFTFDDLTGTLIYKIRYSFPKTNLKTTTIVQF</sequence>
<evidence type="ECO:0000313" key="2">
    <source>
        <dbReference type="Proteomes" id="UP000596329"/>
    </source>
</evidence>
<proteinExistence type="predicted"/>
<dbReference type="Proteomes" id="UP000596329">
    <property type="component" value="Chromosome"/>
</dbReference>
<organism evidence="1 2">
    <name type="scientific">Flavobacterium psychrophilum</name>
    <dbReference type="NCBI Taxonomy" id="96345"/>
    <lineage>
        <taxon>Bacteria</taxon>
        <taxon>Pseudomonadati</taxon>
        <taxon>Bacteroidota</taxon>
        <taxon>Flavobacteriia</taxon>
        <taxon>Flavobacteriales</taxon>
        <taxon>Flavobacteriaceae</taxon>
        <taxon>Flavobacterium</taxon>
    </lineage>
</organism>
<name>A0A7U2RA33_FLAPS</name>
<dbReference type="RefSeq" id="WP_203096142.1">
    <property type="nucleotide sequence ID" value="NZ_CP059075.1"/>
</dbReference>
<protein>
    <submittedName>
        <fullName evidence="1">Uncharacterized protein</fullName>
    </submittedName>
</protein>
<reference evidence="1 2" key="1">
    <citation type="submission" date="2020-07" db="EMBL/GenBank/DDBJ databases">
        <title>Genomic characterization of Flavobacterium psychrophilum strains.</title>
        <authorList>
            <person name="Castillo D."/>
            <person name="Jorgensen J."/>
            <person name="Middelboe M."/>
        </authorList>
    </citation>
    <scope>NUCLEOTIDE SEQUENCE [LARGE SCALE GENOMIC DNA]</scope>
    <source>
        <strain evidence="1 2">FPS-R7</strain>
    </source>
</reference>
<gene>
    <name evidence="1" type="ORF">H0H26_02980</name>
</gene>